<sequence>MAEVPPNCNFELDDFESDWSFKTPFDFIHARTLADSVRDFPRLYQRILNNLNPGGWAEVVDFTVEAFSDDGTLNNAPNVMNWIRLLDEASSKFGKRLNIASTHKQGLIDAGFKNVQEDVHKVPVNSWAKDPRMKELGPL</sequence>
<keyword evidence="1" id="KW-0808">Transferase</keyword>
<evidence type="ECO:0000313" key="2">
    <source>
        <dbReference type="Proteomes" id="UP000266188"/>
    </source>
</evidence>
<dbReference type="Proteomes" id="UP000266188">
    <property type="component" value="Unassembled WGS sequence"/>
</dbReference>
<dbReference type="AlphaFoldDB" id="A0A3A2Z9S5"/>
<dbReference type="Pfam" id="PF13489">
    <property type="entry name" value="Methyltransf_23"/>
    <property type="match status" value="1"/>
</dbReference>
<dbReference type="Gene3D" id="3.40.50.150">
    <property type="entry name" value="Vaccinia Virus protein VP39"/>
    <property type="match status" value="1"/>
</dbReference>
<organism evidence="1 2">
    <name type="scientific">Aspergillus sclerotialis</name>
    <dbReference type="NCBI Taxonomy" id="2070753"/>
    <lineage>
        <taxon>Eukaryota</taxon>
        <taxon>Fungi</taxon>
        <taxon>Dikarya</taxon>
        <taxon>Ascomycota</taxon>
        <taxon>Pezizomycotina</taxon>
        <taxon>Eurotiomycetes</taxon>
        <taxon>Eurotiomycetidae</taxon>
        <taxon>Eurotiales</taxon>
        <taxon>Aspergillaceae</taxon>
        <taxon>Aspergillus</taxon>
        <taxon>Aspergillus subgen. Polypaecilum</taxon>
    </lineage>
</organism>
<comment type="caution">
    <text evidence="1">The sequence shown here is derived from an EMBL/GenBank/DDBJ whole genome shotgun (WGS) entry which is preliminary data.</text>
</comment>
<evidence type="ECO:0000313" key="1">
    <source>
        <dbReference type="EMBL" id="RJE18983.1"/>
    </source>
</evidence>
<dbReference type="GO" id="GO:0032259">
    <property type="term" value="P:methylation"/>
    <property type="evidence" value="ECO:0007669"/>
    <property type="project" value="UniProtKB-KW"/>
</dbReference>
<proteinExistence type="predicted"/>
<dbReference type="SUPFAM" id="SSF53335">
    <property type="entry name" value="S-adenosyl-L-methionine-dependent methyltransferases"/>
    <property type="match status" value="1"/>
</dbReference>
<dbReference type="STRING" id="2070753.A0A3A2Z9S5"/>
<reference evidence="2" key="1">
    <citation type="submission" date="2017-02" db="EMBL/GenBank/DDBJ databases">
        <authorList>
            <person name="Tafer H."/>
            <person name="Lopandic K."/>
        </authorList>
    </citation>
    <scope>NUCLEOTIDE SEQUENCE [LARGE SCALE GENOMIC DNA]</scope>
    <source>
        <strain evidence="2">CBS 366.77</strain>
    </source>
</reference>
<accession>A0A3A2Z9S5</accession>
<gene>
    <name evidence="1" type="ORF">PHISCL_08677</name>
</gene>
<protein>
    <submittedName>
        <fullName evidence="1">Methyltransferase</fullName>
    </submittedName>
</protein>
<dbReference type="InterPro" id="IPR029063">
    <property type="entry name" value="SAM-dependent_MTases_sf"/>
</dbReference>
<keyword evidence="1" id="KW-0489">Methyltransferase</keyword>
<dbReference type="OrthoDB" id="2013972at2759"/>
<dbReference type="GO" id="GO:0008168">
    <property type="term" value="F:methyltransferase activity"/>
    <property type="evidence" value="ECO:0007669"/>
    <property type="project" value="UniProtKB-KW"/>
</dbReference>
<name>A0A3A2Z9S5_9EURO</name>
<dbReference type="EMBL" id="MVGC01000465">
    <property type="protein sequence ID" value="RJE18983.1"/>
    <property type="molecule type" value="Genomic_DNA"/>
</dbReference>
<keyword evidence="2" id="KW-1185">Reference proteome</keyword>